<feature type="transmembrane region" description="Helical" evidence="6">
    <location>
        <begin position="46"/>
        <end position="76"/>
    </location>
</feature>
<dbReference type="SUPFAM" id="SSF48452">
    <property type="entry name" value="TPR-like"/>
    <property type="match status" value="1"/>
</dbReference>
<evidence type="ECO:0000256" key="1">
    <source>
        <dbReference type="ARBA" id="ARBA00004370"/>
    </source>
</evidence>
<dbReference type="Proteomes" id="UP000500791">
    <property type="component" value="Chromosome"/>
</dbReference>
<evidence type="ECO:0000313" key="8">
    <source>
        <dbReference type="EMBL" id="QIK40006.1"/>
    </source>
</evidence>
<dbReference type="InterPro" id="IPR016982">
    <property type="entry name" value="Mms48"/>
</dbReference>
<accession>A0A6G7VJG1</accession>
<keyword evidence="2 6" id="KW-0812">Transmembrane</keyword>
<dbReference type="GO" id="GO:0016020">
    <property type="term" value="C:membrane"/>
    <property type="evidence" value="ECO:0007669"/>
    <property type="project" value="UniProtKB-SubCell"/>
</dbReference>
<keyword evidence="9" id="KW-1185">Reference proteome</keyword>
<evidence type="ECO:0000256" key="5">
    <source>
        <dbReference type="SAM" id="MobiDB-lite"/>
    </source>
</evidence>
<reference evidence="8 9" key="1">
    <citation type="submission" date="2020-03" db="EMBL/GenBank/DDBJ databases">
        <title>Complete genome sequence of Monaibacterium sp. ALG8 with diverse plasmids.</title>
        <authorList>
            <person name="Sun C."/>
        </authorList>
    </citation>
    <scope>NUCLEOTIDE SEQUENCE [LARGE SCALE GENOMIC DNA]</scope>
    <source>
        <strain evidence="8 9">ALG8</strain>
    </source>
</reference>
<dbReference type="KEGG" id="mon:G8E03_04055"/>
<evidence type="ECO:0000256" key="3">
    <source>
        <dbReference type="ARBA" id="ARBA00022989"/>
    </source>
</evidence>
<keyword evidence="4 6" id="KW-0472">Membrane</keyword>
<dbReference type="Pfam" id="PF07219">
    <property type="entry name" value="HemY_N"/>
    <property type="match status" value="1"/>
</dbReference>
<keyword evidence="3 6" id="KW-1133">Transmembrane helix</keyword>
<comment type="subcellular location">
    <subcellularLocation>
        <location evidence="1">Membrane</location>
    </subcellularLocation>
</comment>
<evidence type="ECO:0000256" key="2">
    <source>
        <dbReference type="ARBA" id="ARBA00022692"/>
    </source>
</evidence>
<organism evidence="8 9">
    <name type="scientific">Pontivivens nitratireducens</name>
    <dbReference type="NCBI Taxonomy" id="2758038"/>
    <lineage>
        <taxon>Bacteria</taxon>
        <taxon>Pseudomonadati</taxon>
        <taxon>Pseudomonadota</taxon>
        <taxon>Alphaproteobacteria</taxon>
        <taxon>Rhodobacterales</taxon>
        <taxon>Paracoccaceae</taxon>
        <taxon>Pontivivens</taxon>
    </lineage>
</organism>
<dbReference type="PIRSF" id="PIRSF031802">
    <property type="entry name" value="UCP031802"/>
    <property type="match status" value="1"/>
</dbReference>
<feature type="transmembrane region" description="Helical" evidence="6">
    <location>
        <begin position="5"/>
        <end position="26"/>
    </location>
</feature>
<feature type="domain" description="HemY N-terminal" evidence="7">
    <location>
        <begin position="30"/>
        <end position="143"/>
    </location>
</feature>
<protein>
    <submittedName>
        <fullName evidence="8">Heme biosynthesis protein HemY</fullName>
    </submittedName>
</protein>
<dbReference type="RefSeq" id="WP_166188942.1">
    <property type="nucleotide sequence ID" value="NZ_CP049811.1"/>
</dbReference>
<evidence type="ECO:0000259" key="7">
    <source>
        <dbReference type="Pfam" id="PF07219"/>
    </source>
</evidence>
<feature type="compositionally biased region" description="Basic and acidic residues" evidence="5">
    <location>
        <begin position="515"/>
        <end position="525"/>
    </location>
</feature>
<feature type="region of interest" description="Disordered" evidence="5">
    <location>
        <begin position="460"/>
        <end position="525"/>
    </location>
</feature>
<dbReference type="Gene3D" id="1.25.40.10">
    <property type="entry name" value="Tetratricopeptide repeat domain"/>
    <property type="match status" value="1"/>
</dbReference>
<dbReference type="AlphaFoldDB" id="A0A6G7VJG1"/>
<dbReference type="InterPro" id="IPR011990">
    <property type="entry name" value="TPR-like_helical_dom_sf"/>
</dbReference>
<name>A0A6G7VJG1_9RHOB</name>
<dbReference type="EMBL" id="CP049811">
    <property type="protein sequence ID" value="QIK40006.1"/>
    <property type="molecule type" value="Genomic_DNA"/>
</dbReference>
<gene>
    <name evidence="8" type="ORF">G8E03_04055</name>
</gene>
<sequence>MLWSLLKIILFVALITAAAFGVIYVMDQDGGLTLAVGGREYPFEPIEVLVVLAIAMILFLIVLKLVGLLIAVLRFLTGDETALSRFFDRNRERRGFNALAEAMMLNASGDGKNALSRARKADKLLDRPELTRLVTAQAAEEAGERHLAEEQYKAMLSDGRTRFVGIHGLMRQRLAKGETETALKLAERAFSIRPRHEGLLSTLFTLQTEQAEWDGARRTLAAQVKASALPRDVANRRDAMLTLASARERIAVDDAGPAGDAALEAHRLTPGHVPASVTASRVHLHRNSPRAAQRTLLKTWKIAPHPDLAAAFAALVPDEDPSARRKRFEPLLQAHPDHPETRMLKAELAIADEDFPAARRAMGDLATTAPTTRALAIMAAVERGEGADDKVVRGWLAKALTASQGPQWVCTNCRATHAEWSATCSNCDAFDTIDWLELSQPSASRTDSAAMLPVITGILGSDAQDEGSPIESEEHSVSEGSTAEETGTVPPETNPMTGDIDGAAMDETDLAAAAARKETEPAKSA</sequence>
<dbReference type="InterPro" id="IPR010817">
    <property type="entry name" value="HemY_N"/>
</dbReference>
<proteinExistence type="predicted"/>
<evidence type="ECO:0000256" key="4">
    <source>
        <dbReference type="ARBA" id="ARBA00023136"/>
    </source>
</evidence>
<evidence type="ECO:0000256" key="6">
    <source>
        <dbReference type="SAM" id="Phobius"/>
    </source>
</evidence>
<evidence type="ECO:0000313" key="9">
    <source>
        <dbReference type="Proteomes" id="UP000500791"/>
    </source>
</evidence>